<keyword evidence="2 9" id="KW-0436">Ligase</keyword>
<dbReference type="GO" id="GO:0004141">
    <property type="term" value="F:dethiobiotin synthase activity"/>
    <property type="evidence" value="ECO:0007669"/>
    <property type="project" value="UniProtKB-UniRule"/>
</dbReference>
<comment type="catalytic activity">
    <reaction evidence="8">
        <text>(7R,8S)-8-amino-7-(carboxyamino)nonanoate + ATP = (4R,5S)-dethiobiotin + ADP + phosphate + H(+)</text>
        <dbReference type="Rhea" id="RHEA:63684"/>
        <dbReference type="ChEBI" id="CHEBI:15378"/>
        <dbReference type="ChEBI" id="CHEBI:30616"/>
        <dbReference type="ChEBI" id="CHEBI:43474"/>
        <dbReference type="ChEBI" id="CHEBI:149470"/>
        <dbReference type="ChEBI" id="CHEBI:149473"/>
        <dbReference type="ChEBI" id="CHEBI:456216"/>
    </reaction>
</comment>
<keyword evidence="4 9" id="KW-0547">Nucleotide-binding</keyword>
<dbReference type="Proteomes" id="UP000295063">
    <property type="component" value="Unassembled WGS sequence"/>
</dbReference>
<keyword evidence="6 9" id="KW-0067">ATP-binding</keyword>
<dbReference type="PANTHER" id="PTHR43210">
    <property type="entry name" value="DETHIOBIOTIN SYNTHETASE"/>
    <property type="match status" value="1"/>
</dbReference>
<keyword evidence="5 9" id="KW-0093">Biotin biosynthesis</keyword>
<dbReference type="CDD" id="cd03109">
    <property type="entry name" value="DTBS"/>
    <property type="match status" value="1"/>
</dbReference>
<evidence type="ECO:0000256" key="5">
    <source>
        <dbReference type="ARBA" id="ARBA00022756"/>
    </source>
</evidence>
<dbReference type="OrthoDB" id="9802097at2"/>
<feature type="binding site" evidence="9">
    <location>
        <begin position="117"/>
        <end position="120"/>
    </location>
    <ligand>
        <name>ATP</name>
        <dbReference type="ChEBI" id="CHEBI:30616"/>
    </ligand>
</feature>
<evidence type="ECO:0000256" key="7">
    <source>
        <dbReference type="ARBA" id="ARBA00022842"/>
    </source>
</evidence>
<keyword evidence="11" id="KW-1185">Reference proteome</keyword>
<feature type="binding site" evidence="9">
    <location>
        <begin position="177"/>
        <end position="178"/>
    </location>
    <ligand>
        <name>ATP</name>
        <dbReference type="ChEBI" id="CHEBI:30616"/>
    </ligand>
</feature>
<comment type="subcellular location">
    <subcellularLocation>
        <location evidence="9">Cytoplasm</location>
    </subcellularLocation>
</comment>
<evidence type="ECO:0000313" key="10">
    <source>
        <dbReference type="EMBL" id="TCL36181.1"/>
    </source>
</evidence>
<dbReference type="InterPro" id="IPR004472">
    <property type="entry name" value="DTB_synth_BioD"/>
</dbReference>
<feature type="binding site" evidence="9">
    <location>
        <position position="55"/>
    </location>
    <ligand>
        <name>Mg(2+)</name>
        <dbReference type="ChEBI" id="CHEBI:18420"/>
    </ligand>
</feature>
<reference evidence="10 11" key="1">
    <citation type="submission" date="2019-03" db="EMBL/GenBank/DDBJ databases">
        <title>Genomic Encyclopedia of Type Strains, Phase IV (KMG-IV): sequencing the most valuable type-strain genomes for metagenomic binning, comparative biology and taxonomic classification.</title>
        <authorList>
            <person name="Goeker M."/>
        </authorList>
    </citation>
    <scope>NUCLEOTIDE SEQUENCE [LARGE SCALE GENOMIC DNA]</scope>
    <source>
        <strain evidence="10 11">DSM 15969</strain>
    </source>
</reference>
<comment type="catalytic activity">
    <reaction evidence="9">
        <text>(7R,8S)-7,8-diammoniononanoate + CO2 + ATP = (4R,5S)-dethiobiotin + ADP + phosphate + 3 H(+)</text>
        <dbReference type="Rhea" id="RHEA:15805"/>
        <dbReference type="ChEBI" id="CHEBI:15378"/>
        <dbReference type="ChEBI" id="CHEBI:16526"/>
        <dbReference type="ChEBI" id="CHEBI:30616"/>
        <dbReference type="ChEBI" id="CHEBI:43474"/>
        <dbReference type="ChEBI" id="CHEBI:149469"/>
        <dbReference type="ChEBI" id="CHEBI:149473"/>
        <dbReference type="ChEBI" id="CHEBI:456216"/>
        <dbReference type="EC" id="6.3.3.3"/>
    </reaction>
</comment>
<evidence type="ECO:0000256" key="3">
    <source>
        <dbReference type="ARBA" id="ARBA00022723"/>
    </source>
</evidence>
<name>A0A4R1Q5B3_9FIRM</name>
<dbReference type="EC" id="6.3.3.3" evidence="9"/>
<comment type="function">
    <text evidence="9">Catalyzes a mechanistically unusual reaction, the ATP-dependent insertion of CO2 between the N7 and N8 nitrogen atoms of 7,8-diaminopelargonic acid (DAPA, also called 7,8-diammoniononanoate) to form a ureido ring.</text>
</comment>
<evidence type="ECO:0000256" key="6">
    <source>
        <dbReference type="ARBA" id="ARBA00022840"/>
    </source>
</evidence>
<dbReference type="SUPFAM" id="SSF52540">
    <property type="entry name" value="P-loop containing nucleoside triphosphate hydrolases"/>
    <property type="match status" value="1"/>
</dbReference>
<dbReference type="GO" id="GO:0000287">
    <property type="term" value="F:magnesium ion binding"/>
    <property type="evidence" value="ECO:0007669"/>
    <property type="project" value="UniProtKB-UniRule"/>
</dbReference>
<dbReference type="Gene3D" id="3.40.50.300">
    <property type="entry name" value="P-loop containing nucleotide triphosphate hydrolases"/>
    <property type="match status" value="1"/>
</dbReference>
<feature type="binding site" evidence="9">
    <location>
        <begin position="12"/>
        <end position="17"/>
    </location>
    <ligand>
        <name>ATP</name>
        <dbReference type="ChEBI" id="CHEBI:30616"/>
    </ligand>
</feature>
<gene>
    <name evidence="9" type="primary">bioD</name>
    <name evidence="10" type="ORF">EV210_109130</name>
</gene>
<dbReference type="GO" id="GO:0005524">
    <property type="term" value="F:ATP binding"/>
    <property type="evidence" value="ECO:0007669"/>
    <property type="project" value="UniProtKB-UniRule"/>
</dbReference>
<comment type="caution">
    <text evidence="9">Lacks conserved residue(s) required for the propagation of feature annotation.</text>
</comment>
<dbReference type="HAMAP" id="MF_00336">
    <property type="entry name" value="BioD"/>
    <property type="match status" value="1"/>
</dbReference>
<feature type="active site" evidence="9">
    <location>
        <position position="37"/>
    </location>
</feature>
<keyword evidence="1 9" id="KW-0963">Cytoplasm</keyword>
<comment type="similarity">
    <text evidence="9">Belongs to the dethiobiotin synthetase family.</text>
</comment>
<dbReference type="GO" id="GO:0005829">
    <property type="term" value="C:cytosol"/>
    <property type="evidence" value="ECO:0007669"/>
    <property type="project" value="TreeGrafter"/>
</dbReference>
<dbReference type="InterPro" id="IPR027417">
    <property type="entry name" value="P-loop_NTPase"/>
</dbReference>
<dbReference type="NCBIfam" id="TIGR00347">
    <property type="entry name" value="bioD"/>
    <property type="match status" value="1"/>
</dbReference>
<feature type="binding site" evidence="9">
    <location>
        <position position="16"/>
    </location>
    <ligand>
        <name>Mg(2+)</name>
        <dbReference type="ChEBI" id="CHEBI:18420"/>
    </ligand>
</feature>
<feature type="binding site" evidence="9">
    <location>
        <position position="41"/>
    </location>
    <ligand>
        <name>substrate</name>
    </ligand>
</feature>
<evidence type="ECO:0000256" key="8">
    <source>
        <dbReference type="ARBA" id="ARBA00047386"/>
    </source>
</evidence>
<protein>
    <recommendedName>
        <fullName evidence="9">ATP-dependent dethiobiotin synthetase BioD</fullName>
        <ecNumber evidence="9">6.3.3.3</ecNumber>
    </recommendedName>
    <alternativeName>
        <fullName evidence="9">DTB synthetase</fullName>
        <shortName evidence="9">DTBS</shortName>
    </alternativeName>
    <alternativeName>
        <fullName evidence="9">Dethiobiotin synthase</fullName>
    </alternativeName>
</protein>
<dbReference type="Pfam" id="PF13500">
    <property type="entry name" value="AAA_26"/>
    <property type="match status" value="1"/>
</dbReference>
<keyword evidence="7 9" id="KW-0460">Magnesium</keyword>
<evidence type="ECO:0000256" key="2">
    <source>
        <dbReference type="ARBA" id="ARBA00022598"/>
    </source>
</evidence>
<dbReference type="PIRSF" id="PIRSF006755">
    <property type="entry name" value="DTB_synth"/>
    <property type="match status" value="1"/>
</dbReference>
<dbReference type="PANTHER" id="PTHR43210:SF2">
    <property type="entry name" value="ATP-DEPENDENT DETHIOBIOTIN SYNTHETASE BIOD 2"/>
    <property type="match status" value="1"/>
</dbReference>
<dbReference type="UniPathway" id="UPA00078">
    <property type="reaction ID" value="UER00161"/>
</dbReference>
<sequence length="244" mass="25872">MTGLFITATDTEVGKTVITGAIAAALYARGVKVAVMKPVASGGIYNNHGRLISEDADFLMKAALIPEEQRSLVNPVCLEPALTPAVAAQVSGVVIDVAQVLSAYRTLAAAYDVVLVEGVGGITAPIWENYLVADLMRDLGLPALVVARPDLGTINHTVLTAAYAREQQLPIAGVIMNKWDHKGSVLQTGNLYYIERLTQLSVLGKFPYDPAVTAQAGLHATLVYLAEKYLDMRTIAALAGGVKQ</sequence>
<feature type="binding site" evidence="9">
    <location>
        <position position="117"/>
    </location>
    <ligand>
        <name>Mg(2+)</name>
        <dbReference type="ChEBI" id="CHEBI:18420"/>
    </ligand>
</feature>
<comment type="subunit">
    <text evidence="9">Homodimer.</text>
</comment>
<dbReference type="RefSeq" id="WP_132081894.1">
    <property type="nucleotide sequence ID" value="NZ_SLUI01000009.1"/>
</dbReference>
<comment type="pathway">
    <text evidence="9">Cofactor biosynthesis; biotin biosynthesis; biotin from 7,8-diaminononanoate: step 1/2.</text>
</comment>
<evidence type="ECO:0000256" key="1">
    <source>
        <dbReference type="ARBA" id="ARBA00022490"/>
    </source>
</evidence>
<dbReference type="EMBL" id="SLUI01000009">
    <property type="protein sequence ID" value="TCL36181.1"/>
    <property type="molecule type" value="Genomic_DNA"/>
</dbReference>
<proteinExistence type="inferred from homology"/>
<feature type="binding site" evidence="9">
    <location>
        <position position="55"/>
    </location>
    <ligand>
        <name>ATP</name>
        <dbReference type="ChEBI" id="CHEBI:30616"/>
    </ligand>
</feature>
<keyword evidence="3 9" id="KW-0479">Metal-binding</keyword>
<accession>A0A4R1Q5B3</accession>
<organism evidence="10 11">
    <name type="scientific">Anaerospora hongkongensis</name>
    <dbReference type="NCBI Taxonomy" id="244830"/>
    <lineage>
        <taxon>Bacteria</taxon>
        <taxon>Bacillati</taxon>
        <taxon>Bacillota</taxon>
        <taxon>Negativicutes</taxon>
        <taxon>Selenomonadales</taxon>
        <taxon>Sporomusaceae</taxon>
        <taxon>Anaerospora</taxon>
    </lineage>
</organism>
<evidence type="ECO:0000256" key="9">
    <source>
        <dbReference type="HAMAP-Rule" id="MF_00336"/>
    </source>
</evidence>
<comment type="cofactor">
    <cofactor evidence="9">
        <name>Mg(2+)</name>
        <dbReference type="ChEBI" id="CHEBI:18420"/>
    </cofactor>
</comment>
<dbReference type="GO" id="GO:0009102">
    <property type="term" value="P:biotin biosynthetic process"/>
    <property type="evidence" value="ECO:0007669"/>
    <property type="project" value="UniProtKB-UniRule"/>
</dbReference>
<evidence type="ECO:0000256" key="4">
    <source>
        <dbReference type="ARBA" id="ARBA00022741"/>
    </source>
</evidence>
<dbReference type="AlphaFoldDB" id="A0A4R1Q5B3"/>
<evidence type="ECO:0000313" key="11">
    <source>
        <dbReference type="Proteomes" id="UP000295063"/>
    </source>
</evidence>
<comment type="caution">
    <text evidence="10">The sequence shown here is derived from an EMBL/GenBank/DDBJ whole genome shotgun (WGS) entry which is preliminary data.</text>
</comment>